<dbReference type="EMBL" id="QYUM01000002">
    <property type="protein sequence ID" value="RJF93391.1"/>
    <property type="molecule type" value="Genomic_DNA"/>
</dbReference>
<dbReference type="Pfam" id="PF00586">
    <property type="entry name" value="AIRS"/>
    <property type="match status" value="1"/>
</dbReference>
<dbReference type="Pfam" id="PF02769">
    <property type="entry name" value="AIRS_C"/>
    <property type="match status" value="1"/>
</dbReference>
<feature type="binding site" evidence="2">
    <location>
        <begin position="114"/>
        <end position="115"/>
    </location>
    <ligand>
        <name>ATP</name>
        <dbReference type="ChEBI" id="CHEBI:30616"/>
    </ligand>
</feature>
<feature type="binding site" evidence="2">
    <location>
        <position position="39"/>
    </location>
    <ligand>
        <name>Mg(2+)</name>
        <dbReference type="ChEBI" id="CHEBI:18420"/>
        <label>4</label>
    </ligand>
</feature>
<evidence type="ECO:0000259" key="4">
    <source>
        <dbReference type="Pfam" id="PF02769"/>
    </source>
</evidence>
<evidence type="ECO:0000259" key="3">
    <source>
        <dbReference type="Pfam" id="PF00586"/>
    </source>
</evidence>
<dbReference type="SUPFAM" id="SSF55326">
    <property type="entry name" value="PurM N-terminal domain-like"/>
    <property type="match status" value="1"/>
</dbReference>
<dbReference type="EC" id="2.7.4.16" evidence="2"/>
<keyword evidence="2 5" id="KW-0808">Transferase</keyword>
<feature type="binding site" evidence="2">
    <location>
        <position position="48"/>
    </location>
    <ligand>
        <name>substrate</name>
    </ligand>
</feature>
<keyword evidence="2 5" id="KW-0418">Kinase</keyword>
<reference evidence="5 6" key="1">
    <citation type="submission" date="2018-09" db="EMBL/GenBank/DDBJ databases">
        <authorList>
            <person name="Zhu H."/>
        </authorList>
    </citation>
    <scope>NUCLEOTIDE SEQUENCE [LARGE SCALE GENOMIC DNA]</scope>
    <source>
        <strain evidence="5 6">K2R01-6</strain>
    </source>
</reference>
<dbReference type="PIRSF" id="PIRSF005303">
    <property type="entry name" value="Thiam_monoph_kin"/>
    <property type="match status" value="1"/>
</dbReference>
<dbReference type="Proteomes" id="UP000286100">
    <property type="component" value="Unassembled WGS sequence"/>
</dbReference>
<dbReference type="Gene3D" id="3.30.1330.10">
    <property type="entry name" value="PurM-like, N-terminal domain"/>
    <property type="match status" value="1"/>
</dbReference>
<gene>
    <name evidence="2 5" type="primary">thiL</name>
    <name evidence="5" type="ORF">D3876_03350</name>
</gene>
<dbReference type="SUPFAM" id="SSF56042">
    <property type="entry name" value="PurM C-terminal domain-like"/>
    <property type="match status" value="1"/>
</dbReference>
<keyword evidence="2" id="KW-0067">ATP-binding</keyword>
<dbReference type="GO" id="GO:0009030">
    <property type="term" value="F:thiamine-phosphate kinase activity"/>
    <property type="evidence" value="ECO:0007669"/>
    <property type="project" value="UniProtKB-UniRule"/>
</dbReference>
<feature type="binding site" evidence="2">
    <location>
        <position position="206"/>
    </location>
    <ligand>
        <name>Mg(2+)</name>
        <dbReference type="ChEBI" id="CHEBI:18420"/>
        <label>5</label>
    </ligand>
</feature>
<dbReference type="AlphaFoldDB" id="A0A418WQA5"/>
<evidence type="ECO:0000256" key="2">
    <source>
        <dbReference type="HAMAP-Rule" id="MF_02128"/>
    </source>
</evidence>
<comment type="caution">
    <text evidence="5">The sequence shown here is derived from an EMBL/GenBank/DDBJ whole genome shotgun (WGS) entry which is preliminary data.</text>
</comment>
<feature type="binding site" evidence="2">
    <location>
        <position position="69"/>
    </location>
    <ligand>
        <name>Mg(2+)</name>
        <dbReference type="ChEBI" id="CHEBI:18420"/>
        <label>3</label>
    </ligand>
</feature>
<dbReference type="GO" id="GO:0009228">
    <property type="term" value="P:thiamine biosynthetic process"/>
    <property type="evidence" value="ECO:0007669"/>
    <property type="project" value="UniProtKB-KW"/>
</dbReference>
<feature type="binding site" evidence="2">
    <location>
        <position position="302"/>
    </location>
    <ligand>
        <name>substrate</name>
    </ligand>
</feature>
<evidence type="ECO:0000313" key="5">
    <source>
        <dbReference type="EMBL" id="RJF93391.1"/>
    </source>
</evidence>
<dbReference type="InterPro" id="IPR016188">
    <property type="entry name" value="PurM-like_N"/>
</dbReference>
<comment type="miscellaneous">
    <text evidence="2">Reaction mechanism of ThiL seems to utilize a direct, inline transfer of the gamma-phosphate of ATP to TMP rather than a phosphorylated enzyme intermediate.</text>
</comment>
<evidence type="ECO:0000256" key="1">
    <source>
        <dbReference type="ARBA" id="ARBA00022977"/>
    </source>
</evidence>
<dbReference type="GO" id="GO:0005524">
    <property type="term" value="F:ATP binding"/>
    <property type="evidence" value="ECO:0007669"/>
    <property type="project" value="UniProtKB-UniRule"/>
</dbReference>
<dbReference type="CDD" id="cd02194">
    <property type="entry name" value="ThiL"/>
    <property type="match status" value="1"/>
</dbReference>
<keyword evidence="2" id="KW-0547">Nucleotide-binding</keyword>
<keyword evidence="2" id="KW-0479">Metal-binding</keyword>
<dbReference type="HAMAP" id="MF_02128">
    <property type="entry name" value="TMP_kinase"/>
    <property type="match status" value="1"/>
</dbReference>
<feature type="binding site" evidence="2">
    <location>
        <position position="41"/>
    </location>
    <ligand>
        <name>Mg(2+)</name>
        <dbReference type="ChEBI" id="CHEBI:18420"/>
        <label>2</label>
    </ligand>
</feature>
<dbReference type="InterPro" id="IPR036676">
    <property type="entry name" value="PurM-like_C_sf"/>
</dbReference>
<comment type="caution">
    <text evidence="2">Lacks conserved residue(s) required for the propagation of feature annotation.</text>
</comment>
<dbReference type="UniPathway" id="UPA00060">
    <property type="reaction ID" value="UER00142"/>
</dbReference>
<keyword evidence="2" id="KW-0460">Magnesium</keyword>
<dbReference type="GO" id="GO:0009229">
    <property type="term" value="P:thiamine diphosphate biosynthetic process"/>
    <property type="evidence" value="ECO:0007669"/>
    <property type="project" value="UniProtKB-UniRule"/>
</dbReference>
<dbReference type="Gene3D" id="3.90.650.10">
    <property type="entry name" value="PurM-like C-terminal domain"/>
    <property type="match status" value="1"/>
</dbReference>
<feature type="binding site" evidence="2">
    <location>
        <position position="41"/>
    </location>
    <ligand>
        <name>Mg(2+)</name>
        <dbReference type="ChEBI" id="CHEBI:18420"/>
        <label>1</label>
    </ligand>
</feature>
<feature type="binding site" evidence="2">
    <location>
        <position position="255"/>
    </location>
    <ligand>
        <name>substrate</name>
    </ligand>
</feature>
<feature type="domain" description="PurM-like C-terminal" evidence="4">
    <location>
        <begin position="146"/>
        <end position="233"/>
    </location>
</feature>
<proteinExistence type="inferred from homology"/>
<dbReference type="InterPro" id="IPR006283">
    <property type="entry name" value="ThiL-like"/>
</dbReference>
<dbReference type="InterPro" id="IPR010918">
    <property type="entry name" value="PurM-like_C_dom"/>
</dbReference>
<accession>A0A418WQA5</accession>
<feature type="binding site" evidence="2">
    <location>
        <position position="69"/>
    </location>
    <ligand>
        <name>Mg(2+)</name>
        <dbReference type="ChEBI" id="CHEBI:18420"/>
        <label>2</label>
    </ligand>
</feature>
<dbReference type="RefSeq" id="WP_119759668.1">
    <property type="nucleotide sequence ID" value="NZ_QYUM01000002.1"/>
</dbReference>
<name>A0A418WQA5_9SPHN</name>
<keyword evidence="1 2" id="KW-0784">Thiamine biosynthesis</keyword>
<protein>
    <recommendedName>
        <fullName evidence="2">Thiamine-monophosphate kinase</fullName>
        <shortName evidence="2">TMP kinase</shortName>
        <shortName evidence="2">Thiamine-phosphate kinase</shortName>
        <ecNumber evidence="2">2.7.4.16</ecNumber>
    </recommendedName>
</protein>
<feature type="binding site" evidence="2">
    <location>
        <position position="69"/>
    </location>
    <ligand>
        <name>Mg(2+)</name>
        <dbReference type="ChEBI" id="CHEBI:18420"/>
        <label>4</label>
    </ligand>
</feature>
<sequence>MSETTFIATLRALAAHPGARGLMDDAAVLDIGGAAIVLTHDTIVEGVHFLPDDPPEDVAWKLVAVNLSDLAAKGAKPLGVLAGYCLTGDDGWDAAFVRGLRDVLGHYETPLLGGDTVSLPQGAPRVLGLTAIGRADGGAPSRTDARAGDALWVTGTIGDAGYGLALLQTGETTPKAPISAYRRPRPLLLEGSALAPHVHAMMDVSDGLLIDAARMAEASGLALEIDLDAAPLSPDVLAQPLDGRALRLSAATAGDDYQLLFAAAPDMTLPVAATRVGTFAEGAGLTLFDRDGPVPLPEKLGYLHG</sequence>
<dbReference type="PANTHER" id="PTHR30270">
    <property type="entry name" value="THIAMINE-MONOPHOSPHATE KINASE"/>
    <property type="match status" value="1"/>
</dbReference>
<dbReference type="OrthoDB" id="9802811at2"/>
<dbReference type="GO" id="GO:0000287">
    <property type="term" value="F:magnesium ion binding"/>
    <property type="evidence" value="ECO:0007669"/>
    <property type="project" value="UniProtKB-UniRule"/>
</dbReference>
<comment type="similarity">
    <text evidence="2">Belongs to the thiamine-monophosphate kinase family.</text>
</comment>
<feature type="binding site" evidence="2">
    <location>
        <position position="25"/>
    </location>
    <ligand>
        <name>Mg(2+)</name>
        <dbReference type="ChEBI" id="CHEBI:18420"/>
        <label>3</label>
    </ligand>
</feature>
<feature type="binding site" evidence="2">
    <location>
        <position position="115"/>
    </location>
    <ligand>
        <name>Mg(2+)</name>
        <dbReference type="ChEBI" id="CHEBI:18420"/>
        <label>1</label>
    </ligand>
</feature>
<feature type="domain" description="PurM-like N-terminal" evidence="3">
    <location>
        <begin position="24"/>
        <end position="134"/>
    </location>
</feature>
<feature type="binding site" evidence="2">
    <location>
        <position position="142"/>
    </location>
    <ligand>
        <name>ATP</name>
        <dbReference type="ChEBI" id="CHEBI:30616"/>
    </ligand>
</feature>
<dbReference type="InterPro" id="IPR036921">
    <property type="entry name" value="PurM-like_N_sf"/>
</dbReference>
<feature type="binding site" evidence="2">
    <location>
        <position position="203"/>
    </location>
    <ligand>
        <name>Mg(2+)</name>
        <dbReference type="ChEBI" id="CHEBI:18420"/>
        <label>3</label>
    </ligand>
</feature>
<dbReference type="PANTHER" id="PTHR30270:SF0">
    <property type="entry name" value="THIAMINE-MONOPHOSPHATE KINASE"/>
    <property type="match status" value="1"/>
</dbReference>
<dbReference type="NCBIfam" id="TIGR01379">
    <property type="entry name" value="thiL"/>
    <property type="match status" value="1"/>
</dbReference>
<comment type="pathway">
    <text evidence="2">Cofactor biosynthesis; thiamine diphosphate biosynthesis; thiamine diphosphate from thiamine phosphate: step 1/1.</text>
</comment>
<organism evidence="5 6">
    <name type="scientific">Sphingomonas cavernae</name>
    <dbReference type="NCBI Taxonomy" id="2320861"/>
    <lineage>
        <taxon>Bacteria</taxon>
        <taxon>Pseudomonadati</taxon>
        <taxon>Pseudomonadota</taxon>
        <taxon>Alphaproteobacteria</taxon>
        <taxon>Sphingomonadales</taxon>
        <taxon>Sphingomonadaceae</taxon>
        <taxon>Sphingomonas</taxon>
    </lineage>
</organism>
<keyword evidence="6" id="KW-1185">Reference proteome</keyword>
<feature type="binding site" evidence="2">
    <location>
        <position position="25"/>
    </location>
    <ligand>
        <name>Mg(2+)</name>
        <dbReference type="ChEBI" id="CHEBI:18420"/>
        <label>4</label>
    </ligand>
</feature>
<evidence type="ECO:0000313" key="6">
    <source>
        <dbReference type="Proteomes" id="UP000286100"/>
    </source>
</evidence>
<comment type="catalytic activity">
    <reaction evidence="2">
        <text>thiamine phosphate + ATP = thiamine diphosphate + ADP</text>
        <dbReference type="Rhea" id="RHEA:15913"/>
        <dbReference type="ChEBI" id="CHEBI:30616"/>
        <dbReference type="ChEBI" id="CHEBI:37575"/>
        <dbReference type="ChEBI" id="CHEBI:58937"/>
        <dbReference type="ChEBI" id="CHEBI:456216"/>
        <dbReference type="EC" id="2.7.4.16"/>
    </reaction>
</comment>
<comment type="function">
    <text evidence="2">Catalyzes the ATP-dependent phosphorylation of thiamine-monophosphate (TMP) to form thiamine-pyrophosphate (TPP), the active form of vitamin B1.</text>
</comment>
<feature type="binding site" evidence="2">
    <location>
        <position position="205"/>
    </location>
    <ligand>
        <name>ATP</name>
        <dbReference type="ChEBI" id="CHEBI:30616"/>
    </ligand>
</feature>